<dbReference type="GO" id="GO:0005262">
    <property type="term" value="F:calcium channel activity"/>
    <property type="evidence" value="ECO:0007669"/>
    <property type="project" value="InterPro"/>
</dbReference>
<feature type="compositionally biased region" description="Polar residues" evidence="11">
    <location>
        <begin position="1618"/>
        <end position="1629"/>
    </location>
</feature>
<dbReference type="GO" id="GO:0034703">
    <property type="term" value="C:cation channel complex"/>
    <property type="evidence" value="ECO:0007669"/>
    <property type="project" value="UniProtKB-ARBA"/>
</dbReference>
<feature type="repeat" description="ANK" evidence="10">
    <location>
        <begin position="976"/>
        <end position="1008"/>
    </location>
</feature>
<dbReference type="InterPro" id="IPR002153">
    <property type="entry name" value="TRPC_channel"/>
</dbReference>
<dbReference type="SMART" id="SM00248">
    <property type="entry name" value="ANK"/>
    <property type="match status" value="27"/>
</dbReference>
<feature type="transmembrane region" description="Helical" evidence="12">
    <location>
        <begin position="1282"/>
        <end position="1307"/>
    </location>
</feature>
<feature type="repeat" description="ANK" evidence="10">
    <location>
        <begin position="280"/>
        <end position="312"/>
    </location>
</feature>
<reference evidence="14" key="1">
    <citation type="journal article" date="2018" name="Genome Res.">
        <title>The genomic architecture and molecular evolution of ant odorant receptors.</title>
        <authorList>
            <person name="McKenzie S.K."/>
            <person name="Kronauer D.J.C."/>
        </authorList>
    </citation>
    <scope>NUCLEOTIDE SEQUENCE [LARGE SCALE GENOMIC DNA]</scope>
    <source>
        <strain evidence="14">Clonal line C1</strain>
    </source>
</reference>
<feature type="repeat" description="ANK" evidence="10">
    <location>
        <begin position="447"/>
        <end position="480"/>
    </location>
</feature>
<comment type="subcellular location">
    <subcellularLocation>
        <location evidence="1">Membrane</location>
        <topology evidence="1">Multi-pass membrane protein</topology>
    </subcellularLocation>
</comment>
<evidence type="ECO:0000259" key="13">
    <source>
        <dbReference type="Pfam" id="PF00520"/>
    </source>
</evidence>
<evidence type="ECO:0000256" key="3">
    <source>
        <dbReference type="ARBA" id="ARBA00022692"/>
    </source>
</evidence>
<reference evidence="14" key="2">
    <citation type="submission" date="2018-07" db="EMBL/GenBank/DDBJ databases">
        <authorList>
            <person name="Mckenzie S.K."/>
            <person name="Kronauer D.J.C."/>
        </authorList>
    </citation>
    <scope>NUCLEOTIDE SEQUENCE</scope>
    <source>
        <strain evidence="14">Clonal line C1</strain>
    </source>
</reference>
<keyword evidence="3 12" id="KW-0812">Transmembrane</keyword>
<feature type="repeat" description="ANK" evidence="10">
    <location>
        <begin position="942"/>
        <end position="974"/>
    </location>
</feature>
<dbReference type="PRINTS" id="PR01097">
    <property type="entry name" value="TRNSRECEPTRP"/>
</dbReference>
<keyword evidence="4" id="KW-0677">Repeat</keyword>
<feature type="repeat" description="ANK" evidence="10">
    <location>
        <begin position="639"/>
        <end position="671"/>
    </location>
</feature>
<accession>A0A3L8DVK0</accession>
<dbReference type="Pfam" id="PF00023">
    <property type="entry name" value="Ank"/>
    <property type="match status" value="1"/>
</dbReference>
<dbReference type="InterPro" id="IPR002110">
    <property type="entry name" value="Ankyrin_rpt"/>
</dbReference>
<evidence type="ECO:0000256" key="6">
    <source>
        <dbReference type="ARBA" id="ARBA00023043"/>
    </source>
</evidence>
<evidence type="ECO:0000256" key="7">
    <source>
        <dbReference type="ARBA" id="ARBA00023065"/>
    </source>
</evidence>
<dbReference type="PROSITE" id="PS50297">
    <property type="entry name" value="ANK_REP_REGION"/>
    <property type="match status" value="18"/>
</dbReference>
<feature type="transmembrane region" description="Helical" evidence="12">
    <location>
        <begin position="1673"/>
        <end position="1694"/>
    </location>
</feature>
<feature type="repeat" description="ANK" evidence="10">
    <location>
        <begin position="112"/>
        <end position="144"/>
    </location>
</feature>
<keyword evidence="6 10" id="KW-0040">ANK repeat</keyword>
<organism evidence="14">
    <name type="scientific">Ooceraea biroi</name>
    <name type="common">Clonal raider ant</name>
    <name type="synonym">Cerapachys biroi</name>
    <dbReference type="NCBI Taxonomy" id="2015173"/>
    <lineage>
        <taxon>Eukaryota</taxon>
        <taxon>Metazoa</taxon>
        <taxon>Ecdysozoa</taxon>
        <taxon>Arthropoda</taxon>
        <taxon>Hexapoda</taxon>
        <taxon>Insecta</taxon>
        <taxon>Pterygota</taxon>
        <taxon>Neoptera</taxon>
        <taxon>Endopterygota</taxon>
        <taxon>Hymenoptera</taxon>
        <taxon>Apocrita</taxon>
        <taxon>Aculeata</taxon>
        <taxon>Formicoidea</taxon>
        <taxon>Formicidae</taxon>
        <taxon>Dorylinae</taxon>
        <taxon>Ooceraea</taxon>
    </lineage>
</organism>
<feature type="repeat" description="ANK" evidence="10">
    <location>
        <begin position="557"/>
        <end position="598"/>
    </location>
</feature>
<feature type="repeat" description="ANK" evidence="10">
    <location>
        <begin position="705"/>
        <end position="727"/>
    </location>
</feature>
<keyword evidence="5 12" id="KW-1133">Transmembrane helix</keyword>
<protein>
    <recommendedName>
        <fullName evidence="13">Ion transport domain-containing protein</fullName>
    </recommendedName>
</protein>
<evidence type="ECO:0000256" key="9">
    <source>
        <dbReference type="ARBA" id="ARBA00023303"/>
    </source>
</evidence>
<dbReference type="Gene3D" id="1.25.40.20">
    <property type="entry name" value="Ankyrin repeat-containing domain"/>
    <property type="match status" value="7"/>
</dbReference>
<proteinExistence type="predicted"/>
<dbReference type="InterPro" id="IPR050889">
    <property type="entry name" value="Dendritic_Spine_Reg/Scaffold"/>
</dbReference>
<feature type="repeat" description="ANK" evidence="10">
    <location>
        <begin position="313"/>
        <end position="336"/>
    </location>
</feature>
<feature type="repeat" description="ANK" evidence="10">
    <location>
        <begin position="481"/>
        <end position="513"/>
    </location>
</feature>
<evidence type="ECO:0000256" key="11">
    <source>
        <dbReference type="SAM" id="MobiDB-lite"/>
    </source>
</evidence>
<dbReference type="Proteomes" id="UP000279307">
    <property type="component" value="Chromosome 3"/>
</dbReference>
<feature type="transmembrane region" description="Helical" evidence="12">
    <location>
        <begin position="1251"/>
        <end position="1270"/>
    </location>
</feature>
<dbReference type="InterPro" id="IPR005821">
    <property type="entry name" value="Ion_trans_dom"/>
</dbReference>
<feature type="repeat" description="ANK" evidence="10">
    <location>
        <begin position="772"/>
        <end position="799"/>
    </location>
</feature>
<feature type="transmembrane region" description="Helical" evidence="12">
    <location>
        <begin position="1319"/>
        <end position="1344"/>
    </location>
</feature>
<evidence type="ECO:0000256" key="10">
    <source>
        <dbReference type="PROSITE-ProRule" id="PRU00023"/>
    </source>
</evidence>
<feature type="transmembrane region" description="Helical" evidence="12">
    <location>
        <begin position="1356"/>
        <end position="1378"/>
    </location>
</feature>
<sequence length="1871" mass="204892">MSSNSKKPPGGKDDKKNPSSKEDSPSGGKDDGGSASTGSNGGPTAGEPPQPGSKPNSAGATAREGAHRLLGLAAKGEWAPVDQLLKSLEKTVQSAGDDNFIVPLAGVVDTTTGMTPLMYAVKDNRSALLDRMIELGADDNYNALHIAAMYSREDVVKLLLSKRGVDPYTTGGPRQQTAVHLVASRQTGTATSILRALLGAAGRDIRLKVDGKGKIPLLLAVEAGNQSMCRELLAQQAPDQLRATTPAGDSALHLAARRRDIDMVRILVDYGAVVDMQNGDGQTALHIASAEGDETLVKYFYGVRASASITDHQDRTPMHLAAENGHASIIELLADKFKASIFERTKDGSTLMHIASLNGHSECATMLFKKGVYLHMPNKRGARSIHTAAKYGHVGIISTLLQRGEKVDAVTNDNYTALHIAVESAKPAVVETLLGYGAEVHVRGGKLRETPLHIAARVIDGDRCALMLLKSGAGPNLTTDDGQTPVHVAASHGNLATLLLLLDDGGDPMFKSKNGETPLHLACRGCCADVVRHLIEFVKETKGPEVATAYVNSVTNDGASALHYAALIEPSEVKIPGDDRAIVRALLDSGADVSLQTKQAQESVFHHCAHAGNNEVLSEMISRMIATEVQKALNRQNVIGWTPLLIASHCGHMELVNNLLANHGRVDVFDLEGRSALHLAAEHGYLQVCDALLANKAFINSKSRVGRTALHLAAMNGYTHLVRFLVQDHGAAIDVLTLRKQTPLHLAAGAGQLEVCKLLLELGANIDATDDQGQKPIHAAAMNNFAEVVQLFLQRQATLVMACTKDGNTCAHIAAMQGSVRVIEELMKFDRQGVITARNKLTEATPLQLAAEGGHAEVVKALVRAGASCTDENRADTVRELLAYIPGTVKSDPPTGGSLVEELGAESGMTPLHLAAYSGNENVVRLLLNSAGVQVDAATTENGWNPLHLACFGGHITVVGLLLSRSAELLHSSDRYGKTGLHIAATHGHYQMVEVLLGQGAEINATDKNGWTALHCAARAGYLDVVKLLVESGASPKTETNLGCAPIWFAASEGHNDFVYNMMVCSKSHNNKPIEEFVLVSPAPVDTAAKLSNIYMKLSEKEKERAKDLIAAGKQCEAMATELLALAAGADSAGRILTSMDRRNVEFLDVLIENEQKEVIAHTVVQRYLQELWHGSLNWNTFRTGLLFITFVLCPPVWVAFALPLGHKYNNVPIIKFMSYLTSHIYLMLFLLLVGITPIYPVVRANLIPYWYEWFLLVMLSGLLLFELTNPSDKSGLGWIKLAVLLFGIFGVGFHLMGFVIIARPYWPTLLYLRNQLFALSFLLACVQILDFLSFHHLFGPWAIIIGNLMKDLARFLAVLAIFVFGFSMHFVALNQAFRNQSLQEARLEDRKKKNTFSDEYLVYVNLQETDTTHGELKVENNQPQWTSVLFKLTFGVYMLVSVVVLINLLIAMMSDTYQRIQAQSDIEWKYGLSKLIRNMHRTTTAPSPLNLLTTWSVYFIKLCKQRAAKRKRPSLVHMMGLQRTGRLSPRSKMGAKWLAKVKKGQVRPKQSVTLSVVHLSPLGSQLSFNSATRIENVVDWDSIRKKYLALTGNEPEKDETEEKEEKGDQNENEDETSPTASNVSTTLPATVPNPPMMNPILAIELLFFAIFGQTTHEQFKVEKMQPEWTTVFFKLAFGIYMLVSVVVLINLLIAMMSDTYQRIQAQSDIEWKYGLSKLVRNMHRTTTAPSPLNLLSTWIAYLCKLCKKRLFKKKQQRPSLMHLMGGSRLSPRSRMGAKWLSKIKKTQVAHKDSVNLPIVHLSPLGSQLSFSNAVRIDNVVDWDVVRRKYRDLYCEQPVDKPVEENKESTETNPLAALEAPSNAAKSRLLG</sequence>
<feature type="region of interest" description="Disordered" evidence="11">
    <location>
        <begin position="1"/>
        <end position="62"/>
    </location>
</feature>
<dbReference type="EMBL" id="QOIP01000003">
    <property type="protein sequence ID" value="RLU24520.1"/>
    <property type="molecule type" value="Genomic_DNA"/>
</dbReference>
<feature type="repeat" description="ANK" evidence="10">
    <location>
        <begin position="347"/>
        <end position="379"/>
    </location>
</feature>
<feature type="repeat" description="ANK" evidence="10">
    <location>
        <begin position="842"/>
        <end position="874"/>
    </location>
</feature>
<feature type="transmembrane region" description="Helical" evidence="12">
    <location>
        <begin position="1429"/>
        <end position="1451"/>
    </location>
</feature>
<keyword evidence="9" id="KW-0407">Ion channel</keyword>
<feature type="region of interest" description="Disordered" evidence="11">
    <location>
        <begin position="1592"/>
        <end position="1632"/>
    </location>
</feature>
<feature type="repeat" description="ANK" evidence="10">
    <location>
        <begin position="247"/>
        <end position="279"/>
    </location>
</feature>
<feature type="repeat" description="ANK" evidence="10">
    <location>
        <begin position="413"/>
        <end position="445"/>
    </location>
</feature>
<keyword evidence="8 12" id="KW-0472">Membrane</keyword>
<feature type="domain" description="Ion transport" evidence="13">
    <location>
        <begin position="1278"/>
        <end position="1465"/>
    </location>
</feature>
<feature type="transmembrane region" description="Helical" evidence="12">
    <location>
        <begin position="1186"/>
        <end position="1205"/>
    </location>
</feature>
<feature type="repeat" description="ANK" evidence="10">
    <location>
        <begin position="739"/>
        <end position="771"/>
    </location>
</feature>
<evidence type="ECO:0000313" key="14">
    <source>
        <dbReference type="EMBL" id="RLU24520.1"/>
    </source>
</evidence>
<evidence type="ECO:0000256" key="12">
    <source>
        <dbReference type="SAM" id="Phobius"/>
    </source>
</evidence>
<feature type="region of interest" description="Disordered" evidence="11">
    <location>
        <begin position="1841"/>
        <end position="1871"/>
    </location>
</feature>
<name>A0A3L8DVK0_OOCBI</name>
<dbReference type="Pfam" id="PF12796">
    <property type="entry name" value="Ank_2"/>
    <property type="match status" value="9"/>
</dbReference>
<keyword evidence="2" id="KW-0813">Transport</keyword>
<keyword evidence="7" id="KW-0406">Ion transport</keyword>
<dbReference type="InterPro" id="IPR036770">
    <property type="entry name" value="Ankyrin_rpt-contain_sf"/>
</dbReference>
<dbReference type="PRINTS" id="PR01415">
    <property type="entry name" value="ANKYRIN"/>
</dbReference>
<evidence type="ECO:0000256" key="4">
    <source>
        <dbReference type="ARBA" id="ARBA00022737"/>
    </source>
</evidence>
<feature type="compositionally biased region" description="Basic and acidic residues" evidence="11">
    <location>
        <begin position="10"/>
        <end position="32"/>
    </location>
</feature>
<feature type="repeat" description="ANK" evidence="10">
    <location>
        <begin position="672"/>
        <end position="704"/>
    </location>
</feature>
<feature type="repeat" description="ANK" evidence="10">
    <location>
        <begin position="514"/>
        <end position="536"/>
    </location>
</feature>
<dbReference type="FunFam" id="1.25.40.20:FF:000542">
    <property type="entry name" value="Uncharacterized protein, isoform F"/>
    <property type="match status" value="1"/>
</dbReference>
<feature type="repeat" description="ANK" evidence="10">
    <location>
        <begin position="380"/>
        <end position="412"/>
    </location>
</feature>
<dbReference type="PROSITE" id="PS50088">
    <property type="entry name" value="ANK_REPEAT"/>
    <property type="match status" value="21"/>
</dbReference>
<feature type="compositionally biased region" description="Basic and acidic residues" evidence="11">
    <location>
        <begin position="1841"/>
        <end position="1850"/>
    </location>
</feature>
<evidence type="ECO:0000256" key="8">
    <source>
        <dbReference type="ARBA" id="ARBA00023136"/>
    </source>
</evidence>
<dbReference type="Pfam" id="PF00520">
    <property type="entry name" value="Ion_trans"/>
    <property type="match status" value="1"/>
</dbReference>
<feature type="repeat" description="ANK" evidence="10">
    <location>
        <begin position="1009"/>
        <end position="1041"/>
    </location>
</feature>
<dbReference type="SUPFAM" id="SSF48403">
    <property type="entry name" value="Ankyrin repeat"/>
    <property type="match status" value="4"/>
</dbReference>
<comment type="caution">
    <text evidence="14">The sequence shown here is derived from an EMBL/GenBank/DDBJ whole genome shotgun (WGS) entry which is preliminary data.</text>
</comment>
<gene>
    <name evidence="14" type="ORF">DMN91_002609</name>
</gene>
<dbReference type="PANTHER" id="PTHR24166:SF48">
    <property type="entry name" value="PROTEIN VAPYRIN"/>
    <property type="match status" value="1"/>
</dbReference>
<feature type="transmembrane region" description="Helical" evidence="12">
    <location>
        <begin position="1217"/>
        <end position="1239"/>
    </location>
</feature>
<evidence type="ECO:0000256" key="5">
    <source>
        <dbReference type="ARBA" id="ARBA00022989"/>
    </source>
</evidence>
<feature type="repeat" description="ANK" evidence="10">
    <location>
        <begin position="907"/>
        <end position="929"/>
    </location>
</feature>
<evidence type="ECO:0000256" key="2">
    <source>
        <dbReference type="ARBA" id="ARBA00022448"/>
    </source>
</evidence>
<evidence type="ECO:0000256" key="1">
    <source>
        <dbReference type="ARBA" id="ARBA00004141"/>
    </source>
</evidence>
<dbReference type="OrthoDB" id="195446at2759"/>
<dbReference type="PANTHER" id="PTHR24166">
    <property type="entry name" value="ROLLING PEBBLES, ISOFORM B"/>
    <property type="match status" value="1"/>
</dbReference>